<keyword evidence="3" id="KW-1185">Reference proteome</keyword>
<protein>
    <submittedName>
        <fullName evidence="2">Uncharacterized protein</fullName>
    </submittedName>
</protein>
<accession>E9GX69</accession>
<dbReference type="HOGENOM" id="CLU_1940219_0_0_1"/>
<dbReference type="OrthoDB" id="8193468at2759"/>
<evidence type="ECO:0000313" key="2">
    <source>
        <dbReference type="EMBL" id="EFX75915.1"/>
    </source>
</evidence>
<gene>
    <name evidence="2" type="ORF">DAPPUDRAFT_249730</name>
    <name evidence="1" type="ORF">DAPPUDRAFT_268550</name>
</gene>
<reference evidence="2 3" key="1">
    <citation type="journal article" date="2011" name="Science">
        <title>The ecoresponsive genome of Daphnia pulex.</title>
        <authorList>
            <person name="Colbourne J.K."/>
            <person name="Pfrender M.E."/>
            <person name="Gilbert D."/>
            <person name="Thomas W.K."/>
            <person name="Tucker A."/>
            <person name="Oakley T.H."/>
            <person name="Tokishita S."/>
            <person name="Aerts A."/>
            <person name="Arnold G.J."/>
            <person name="Basu M.K."/>
            <person name="Bauer D.J."/>
            <person name="Caceres C.E."/>
            <person name="Carmel L."/>
            <person name="Casola C."/>
            <person name="Choi J.H."/>
            <person name="Detter J.C."/>
            <person name="Dong Q."/>
            <person name="Dusheyko S."/>
            <person name="Eads B.D."/>
            <person name="Frohlich T."/>
            <person name="Geiler-Samerotte K.A."/>
            <person name="Gerlach D."/>
            <person name="Hatcher P."/>
            <person name="Jogdeo S."/>
            <person name="Krijgsveld J."/>
            <person name="Kriventseva E.V."/>
            <person name="Kultz D."/>
            <person name="Laforsch C."/>
            <person name="Lindquist E."/>
            <person name="Lopez J."/>
            <person name="Manak J.R."/>
            <person name="Muller J."/>
            <person name="Pangilinan J."/>
            <person name="Patwardhan R.P."/>
            <person name="Pitluck S."/>
            <person name="Pritham E.J."/>
            <person name="Rechtsteiner A."/>
            <person name="Rho M."/>
            <person name="Rogozin I.B."/>
            <person name="Sakarya O."/>
            <person name="Salamov A."/>
            <person name="Schaack S."/>
            <person name="Shapiro H."/>
            <person name="Shiga Y."/>
            <person name="Skalitzky C."/>
            <person name="Smith Z."/>
            <person name="Souvorov A."/>
            <person name="Sung W."/>
            <person name="Tang Z."/>
            <person name="Tsuchiya D."/>
            <person name="Tu H."/>
            <person name="Vos H."/>
            <person name="Wang M."/>
            <person name="Wolf Y.I."/>
            <person name="Yamagata H."/>
            <person name="Yamada T."/>
            <person name="Ye Y."/>
            <person name="Shaw J.R."/>
            <person name="Andrews J."/>
            <person name="Crease T.J."/>
            <person name="Tang H."/>
            <person name="Lucas S.M."/>
            <person name="Robertson H.M."/>
            <person name="Bork P."/>
            <person name="Koonin E.V."/>
            <person name="Zdobnov E.M."/>
            <person name="Grigoriev I.V."/>
            <person name="Lynch M."/>
            <person name="Boore J.L."/>
        </authorList>
    </citation>
    <scope>NUCLEOTIDE SEQUENCE [LARGE SCALE GENOMIC DNA]</scope>
</reference>
<evidence type="ECO:0000313" key="3">
    <source>
        <dbReference type="Proteomes" id="UP000000305"/>
    </source>
</evidence>
<dbReference type="KEGG" id="dpx:DAPPUDRAFT_249730"/>
<dbReference type="InterPro" id="IPR013761">
    <property type="entry name" value="SAM/pointed_sf"/>
</dbReference>
<organism evidence="2 3">
    <name type="scientific">Daphnia pulex</name>
    <name type="common">Water flea</name>
    <dbReference type="NCBI Taxonomy" id="6669"/>
    <lineage>
        <taxon>Eukaryota</taxon>
        <taxon>Metazoa</taxon>
        <taxon>Ecdysozoa</taxon>
        <taxon>Arthropoda</taxon>
        <taxon>Crustacea</taxon>
        <taxon>Branchiopoda</taxon>
        <taxon>Diplostraca</taxon>
        <taxon>Cladocera</taxon>
        <taxon>Anomopoda</taxon>
        <taxon>Daphniidae</taxon>
        <taxon>Daphnia</taxon>
    </lineage>
</organism>
<dbReference type="Gene3D" id="1.10.150.50">
    <property type="entry name" value="Transcription Factor, Ets-1"/>
    <property type="match status" value="1"/>
</dbReference>
<sequence>MRFRKEFSFPNCPPRREDIDGECLMSLSEKQIEALKLSIGHAAKLQKPVNSFNIENINAQPPNLIGSQKPVDSNGNDLQDDSMLLVENNQNILIFTSGQEKVPFEIFSILKESAEMKDSTEDNKFLLGVE</sequence>
<dbReference type="EMBL" id="GL733093">
    <property type="protein sequence ID" value="EFX63375.1"/>
    <property type="molecule type" value="Genomic_DNA"/>
</dbReference>
<dbReference type="Proteomes" id="UP000000305">
    <property type="component" value="Unassembled WGS sequence"/>
</dbReference>
<dbReference type="EMBL" id="GL732572">
    <property type="protein sequence ID" value="EFX75915.1"/>
    <property type="molecule type" value="Genomic_DNA"/>
</dbReference>
<dbReference type="AlphaFoldDB" id="E9GX69"/>
<proteinExistence type="predicted"/>
<evidence type="ECO:0000313" key="1">
    <source>
        <dbReference type="EMBL" id="EFX63375.1"/>
    </source>
</evidence>
<name>E9GX69_DAPPU</name>
<dbReference type="KEGG" id="dpx:DAPPUDRAFT_268550"/>